<feature type="domain" description="Fungal-type protein kinase" evidence="1">
    <location>
        <begin position="713"/>
        <end position="841"/>
    </location>
</feature>
<comment type="caution">
    <text evidence="2">The sequence shown here is derived from an EMBL/GenBank/DDBJ whole genome shotgun (WGS) entry which is preliminary data.</text>
</comment>
<dbReference type="OrthoDB" id="10462107at2759"/>
<dbReference type="EMBL" id="SEOQ01000126">
    <property type="protein sequence ID" value="TFY69864.1"/>
    <property type="molecule type" value="Genomic_DNA"/>
</dbReference>
<reference evidence="2 3" key="1">
    <citation type="submission" date="2019-02" db="EMBL/GenBank/DDBJ databases">
        <title>Genome sequencing of the rare red list fungi Dentipellis fragilis.</title>
        <authorList>
            <person name="Buettner E."/>
            <person name="Kellner H."/>
        </authorList>
    </citation>
    <scope>NUCLEOTIDE SEQUENCE [LARGE SCALE GENOMIC DNA]</scope>
    <source>
        <strain evidence="2 3">DSM 105465</strain>
    </source>
</reference>
<dbReference type="SUPFAM" id="SSF50630">
    <property type="entry name" value="Acid proteases"/>
    <property type="match status" value="1"/>
</dbReference>
<keyword evidence="3" id="KW-1185">Reference proteome</keyword>
<dbReference type="Proteomes" id="UP000298327">
    <property type="component" value="Unassembled WGS sequence"/>
</dbReference>
<dbReference type="STRING" id="205917.A0A4Y9Z5W5"/>
<dbReference type="SUPFAM" id="SSF56112">
    <property type="entry name" value="Protein kinase-like (PK-like)"/>
    <property type="match status" value="1"/>
</dbReference>
<evidence type="ECO:0000313" key="3">
    <source>
        <dbReference type="Proteomes" id="UP000298327"/>
    </source>
</evidence>
<protein>
    <recommendedName>
        <fullName evidence="1">Fungal-type protein kinase domain-containing protein</fullName>
    </recommendedName>
</protein>
<evidence type="ECO:0000259" key="1">
    <source>
        <dbReference type="Pfam" id="PF17667"/>
    </source>
</evidence>
<evidence type="ECO:0000313" key="2">
    <source>
        <dbReference type="EMBL" id="TFY69864.1"/>
    </source>
</evidence>
<dbReference type="InterPro" id="IPR040976">
    <property type="entry name" value="Pkinase_fungal"/>
</dbReference>
<proteinExistence type="predicted"/>
<name>A0A4Y9Z5W5_9AGAM</name>
<dbReference type="InterPro" id="IPR021109">
    <property type="entry name" value="Peptidase_aspartic_dom_sf"/>
</dbReference>
<dbReference type="Pfam" id="PF17667">
    <property type="entry name" value="Pkinase_fungal"/>
    <property type="match status" value="1"/>
</dbReference>
<dbReference type="InterPro" id="IPR011009">
    <property type="entry name" value="Kinase-like_dom_sf"/>
</dbReference>
<accession>A0A4Y9Z5W5</accession>
<dbReference type="AlphaFoldDB" id="A0A4Y9Z5W5"/>
<organism evidence="2 3">
    <name type="scientific">Dentipellis fragilis</name>
    <dbReference type="NCBI Taxonomy" id="205917"/>
    <lineage>
        <taxon>Eukaryota</taxon>
        <taxon>Fungi</taxon>
        <taxon>Dikarya</taxon>
        <taxon>Basidiomycota</taxon>
        <taxon>Agaricomycotina</taxon>
        <taxon>Agaricomycetes</taxon>
        <taxon>Russulales</taxon>
        <taxon>Hericiaceae</taxon>
        <taxon>Dentipellis</taxon>
    </lineage>
</organism>
<dbReference type="Gene3D" id="2.40.70.10">
    <property type="entry name" value="Acid Proteases"/>
    <property type="match status" value="1"/>
</dbReference>
<gene>
    <name evidence="2" type="ORF">EVG20_g2969</name>
</gene>
<dbReference type="Gene3D" id="1.10.510.10">
    <property type="entry name" value="Transferase(Phosphotransferase) domain 1"/>
    <property type="match status" value="1"/>
</dbReference>
<sequence length="954" mass="107473">MAAHPLVFELEAPDLTGCTPDQRVAWDLQRLGYTLEEGSTVQEGVIPAQAVSQTRQNPSTVLLTGHAAAAQYRDDKRPLQRSDYDRAFETDHLIGLYFHLILCRHQPKLHPSIQREEYRLLLDTRAHDTWILGGHFARCERDWEKVNGREDYKAWPSRSKETNHSTIPVGWSSDVEKLPNNPDVRQISYIDGSRIWVIPSHTIDAQVRTMVDDNFLTHYTHHFPFNVAVAAATTKSMARRPFEGVIGLAVPSSYAIHYASSTMALRPERRTNFIDALRTSGVAHPGVWRYYIRALPGTGFEFAKVGSIFSFLAVGDCPCEDPEPFCEEIPVVDGTFGERTDWIVKLLSIRFIGKDTDSEFVWKDKKGNGDPLDVILDIGASHTWLPGVVDHVKHMLGQPVGCGTTELHFATDWEILDRFQIVEFKFQGRKDVVVARGPAQFFLTGGYRVNELPRPGRTHAIPDGTLESMIKDPEQYIKNSLDKREYQPILGSNFFQTFVTEFSSEKHLNTRRLWLLTSPASRPPAYRGRPHSSPVALARMSLKPNQRARRLHMPRTGHAPVPADFATLLLALYMTLRREAREVALDDRSDGGMSFESRVWGTWTRICSASTHRQQASTSRISAELGAHISVEGPAGQWPDIIAMGQDQSRTLAGHALDCHPADWNLAENLLHYMPRPHRRVLSTASTAMDVRFRIALARGCSRSARSWCLHLLAAHKSLCEMGFLHGNINASNVLLYYEKPKEGPQGFLLDVELAKIESPFTNQNEMVKVAPAQKTTGVIASATTRSDRVHHGSVSAMHGAPMSGTKSFMAWEVLTALGADQEIERDAHHDVESFVWVLAYSIMRLAAMKMRKDVTVPEAATSAFEDHLKHCFSPADCIVIAALRHSAQPLFWVQQAIYEDATRQISQPLVHLFEELLSDCSDFMHFNKQKRIRMTHDRLLALLDASILRMKER</sequence>